<proteinExistence type="predicted"/>
<protein>
    <recommendedName>
        <fullName evidence="3">Lipoprotein</fullName>
    </recommendedName>
</protein>
<evidence type="ECO:0008006" key="3">
    <source>
        <dbReference type="Google" id="ProtNLM"/>
    </source>
</evidence>
<keyword evidence="2" id="KW-1185">Reference proteome</keyword>
<comment type="caution">
    <text evidence="1">The sequence shown here is derived from an EMBL/GenBank/DDBJ whole genome shotgun (WGS) entry which is preliminary data.</text>
</comment>
<evidence type="ECO:0000313" key="2">
    <source>
        <dbReference type="Proteomes" id="UP000076796"/>
    </source>
</evidence>
<dbReference type="AlphaFoldDB" id="A0A163M6P0"/>
<dbReference type="PROSITE" id="PS51257">
    <property type="entry name" value="PROKAR_LIPOPROTEIN"/>
    <property type="match status" value="1"/>
</dbReference>
<sequence length="153" mass="17208">MRWLGGFIILIVLLLIILVSCKSSSNQNVVEYRQEVSQSEIPAFSISANEVVSVTTHMLNSDDIAGETHEENNINKLLNILNHNHAMDPDDSPPADFYREVRIKKTDGSYIVLNFGGGGSFFKEEDSGFFYVLSPKENYRSLNSLIDYIEGED</sequence>
<name>A0A163M6P0_9BACL</name>
<dbReference type="RefSeq" id="WP_063479561.1">
    <property type="nucleotide sequence ID" value="NZ_CP147845.1"/>
</dbReference>
<dbReference type="GeneID" id="97555628"/>
<reference evidence="1" key="1">
    <citation type="journal article" date="2016" name="Genome Announc.">
        <title>Draft genomes of two strains of Paenibacillus glucanolyticus with capability to degrade lignocellulose.</title>
        <authorList>
            <person name="Mathews S.L."/>
            <person name="Pawlak J."/>
            <person name="Grunden A.M."/>
        </authorList>
    </citation>
    <scope>NUCLEOTIDE SEQUENCE [LARGE SCALE GENOMIC DNA]</scope>
    <source>
        <strain evidence="1">SLM1</strain>
    </source>
</reference>
<evidence type="ECO:0000313" key="1">
    <source>
        <dbReference type="EMBL" id="KZS48789.1"/>
    </source>
</evidence>
<organism evidence="1 2">
    <name type="scientific">Paenibacillus glucanolyticus</name>
    <dbReference type="NCBI Taxonomy" id="59843"/>
    <lineage>
        <taxon>Bacteria</taxon>
        <taxon>Bacillati</taxon>
        <taxon>Bacillota</taxon>
        <taxon>Bacilli</taxon>
        <taxon>Bacillales</taxon>
        <taxon>Paenibacillaceae</taxon>
        <taxon>Paenibacillus</taxon>
    </lineage>
</organism>
<dbReference type="Proteomes" id="UP000076796">
    <property type="component" value="Unassembled WGS sequence"/>
</dbReference>
<gene>
    <name evidence="1" type="ORF">AWU65_24055</name>
</gene>
<dbReference type="EMBL" id="LWMH01000001">
    <property type="protein sequence ID" value="KZS48789.1"/>
    <property type="molecule type" value="Genomic_DNA"/>
</dbReference>
<accession>A0A163M6P0</accession>